<dbReference type="PANTHER" id="PTHR47683">
    <property type="entry name" value="PSEUDOURIDINE SYNTHASE FAMILY PROTEIN-RELATED"/>
    <property type="match status" value="1"/>
</dbReference>
<dbReference type="PANTHER" id="PTHR47683:SF3">
    <property type="entry name" value="RIBOSOMAL LARGE SUBUNIT PSEUDOURIDINE SYNTHASE B"/>
    <property type="match status" value="1"/>
</dbReference>
<feature type="domain" description="RNA-binding S4" evidence="8">
    <location>
        <begin position="63"/>
        <end position="123"/>
    </location>
</feature>
<feature type="region of interest" description="Disordered" evidence="7">
    <location>
        <begin position="1"/>
        <end position="62"/>
    </location>
</feature>
<comment type="caution">
    <text evidence="9">The sequence shown here is derived from an EMBL/GenBank/DDBJ whole genome shotgun (WGS) entry which is preliminary data.</text>
</comment>
<dbReference type="PROSITE" id="PS50889">
    <property type="entry name" value="S4"/>
    <property type="match status" value="1"/>
</dbReference>
<dbReference type="EMBL" id="VHSH01000001">
    <property type="protein sequence ID" value="TQV83437.1"/>
    <property type="molecule type" value="Genomic_DNA"/>
</dbReference>
<comment type="catalytic activity">
    <reaction evidence="1">
        <text>a uridine in RNA = a pseudouridine in RNA</text>
        <dbReference type="Rhea" id="RHEA:48348"/>
        <dbReference type="Rhea" id="RHEA-COMP:12068"/>
        <dbReference type="Rhea" id="RHEA-COMP:12069"/>
        <dbReference type="ChEBI" id="CHEBI:65314"/>
        <dbReference type="ChEBI" id="CHEBI:65315"/>
    </reaction>
</comment>
<feature type="compositionally biased region" description="Basic residues" evidence="7">
    <location>
        <begin position="317"/>
        <end position="327"/>
    </location>
</feature>
<evidence type="ECO:0000256" key="2">
    <source>
        <dbReference type="ARBA" id="ARBA00008348"/>
    </source>
</evidence>
<dbReference type="OrthoDB" id="9807213at2"/>
<gene>
    <name evidence="9" type="ORF">FKG95_02255</name>
</gene>
<dbReference type="PROSITE" id="PS01149">
    <property type="entry name" value="PSI_RSU"/>
    <property type="match status" value="1"/>
</dbReference>
<evidence type="ECO:0000256" key="7">
    <source>
        <dbReference type="SAM" id="MobiDB-lite"/>
    </source>
</evidence>
<dbReference type="SMART" id="SM00363">
    <property type="entry name" value="S4"/>
    <property type="match status" value="1"/>
</dbReference>
<comment type="similarity">
    <text evidence="2 6">Belongs to the pseudouridine synthase RsuA family.</text>
</comment>
<keyword evidence="3 5" id="KW-0694">RNA-binding</keyword>
<evidence type="ECO:0000259" key="8">
    <source>
        <dbReference type="SMART" id="SM00363"/>
    </source>
</evidence>
<dbReference type="Proteomes" id="UP000315252">
    <property type="component" value="Unassembled WGS sequence"/>
</dbReference>
<dbReference type="RefSeq" id="WP_142894674.1">
    <property type="nucleotide sequence ID" value="NZ_ML660052.1"/>
</dbReference>
<dbReference type="InterPro" id="IPR042092">
    <property type="entry name" value="PsdUridine_s_RsuA/RluB/E/F_cat"/>
</dbReference>
<keyword evidence="4 6" id="KW-0413">Isomerase</keyword>
<feature type="region of interest" description="Disordered" evidence="7">
    <location>
        <begin position="296"/>
        <end position="417"/>
    </location>
</feature>
<evidence type="ECO:0000313" key="10">
    <source>
        <dbReference type="Proteomes" id="UP000315252"/>
    </source>
</evidence>
<dbReference type="Gene3D" id="3.30.70.1560">
    <property type="entry name" value="Alpha-L RNA-binding motif"/>
    <property type="match status" value="1"/>
</dbReference>
<evidence type="ECO:0000313" key="9">
    <source>
        <dbReference type="EMBL" id="TQV83437.1"/>
    </source>
</evidence>
<feature type="compositionally biased region" description="Basic and acidic residues" evidence="7">
    <location>
        <begin position="48"/>
        <end position="62"/>
    </location>
</feature>
<dbReference type="InterPro" id="IPR002942">
    <property type="entry name" value="S4_RNA-bd"/>
</dbReference>
<dbReference type="GO" id="GO:0000455">
    <property type="term" value="P:enzyme-directed rRNA pseudouridine synthesis"/>
    <property type="evidence" value="ECO:0007669"/>
    <property type="project" value="UniProtKB-ARBA"/>
</dbReference>
<evidence type="ECO:0000256" key="5">
    <source>
        <dbReference type="PROSITE-ProRule" id="PRU00182"/>
    </source>
</evidence>
<sequence>MPSKRQGAGKKRDARKTTAPSAKSGNVRPAKASTYEKTPRTQNTVFKTPKDDQPHAAKASKGERIAKIIARAGLCSRRDAERWIAEGRVKLDGKTLDTAAVVVTPDQSIVVDGQPLPAPEQTRVWRFHKPRGVMTTRKDPEGRPTVFDGLPRDLPRLEPVGRLDYNSEGLLLFTNDGELKRKLELPSTGWSRRYRVRVHGRVDPAQIKALEKGITVEGVNYGPIQAQLEHQAASNAWLAMTLREGKNREIRRICEHLGLTVNRLIRVSYGPFQLGDLAPGKIESIPARILRDQLGVESRDAAPASTAPDGKPTRTTRPARNKVKAGLKGKAGGEKPGTAKTSPGRTSAGRPPAKSKPRLPKGATDLTDATTRKTKGGGRKSSTNSRKLSSKAATRTSKTPAAPAKRGGKNANRRRTT</sequence>
<dbReference type="SUPFAM" id="SSF55120">
    <property type="entry name" value="Pseudouridine synthase"/>
    <property type="match status" value="1"/>
</dbReference>
<dbReference type="AlphaFoldDB" id="A0A545U1T2"/>
<dbReference type="EC" id="5.4.99.-" evidence="6"/>
<accession>A0A545U1T2</accession>
<dbReference type="NCBIfam" id="TIGR00093">
    <property type="entry name" value="pseudouridine synthase"/>
    <property type="match status" value="1"/>
</dbReference>
<dbReference type="InterPro" id="IPR020103">
    <property type="entry name" value="PsdUridine_synth_cat_dom_sf"/>
</dbReference>
<dbReference type="InterPro" id="IPR050343">
    <property type="entry name" value="RsuA_PseudoU_synthase"/>
</dbReference>
<dbReference type="Gene3D" id="3.30.70.580">
    <property type="entry name" value="Pseudouridine synthase I, catalytic domain, N-terminal subdomain"/>
    <property type="match status" value="1"/>
</dbReference>
<evidence type="ECO:0000256" key="6">
    <source>
        <dbReference type="RuleBase" id="RU003887"/>
    </source>
</evidence>
<organism evidence="9 10">
    <name type="scientific">Denitrobaculum tricleocarpae</name>
    <dbReference type="NCBI Taxonomy" id="2591009"/>
    <lineage>
        <taxon>Bacteria</taxon>
        <taxon>Pseudomonadati</taxon>
        <taxon>Pseudomonadota</taxon>
        <taxon>Alphaproteobacteria</taxon>
        <taxon>Rhodospirillales</taxon>
        <taxon>Rhodospirillaceae</taxon>
        <taxon>Denitrobaculum</taxon>
    </lineage>
</organism>
<dbReference type="InterPro" id="IPR006145">
    <property type="entry name" value="PsdUridine_synth_RsuA/RluA"/>
</dbReference>
<keyword evidence="10" id="KW-1185">Reference proteome</keyword>
<reference evidence="9 10" key="1">
    <citation type="submission" date="2019-06" db="EMBL/GenBank/DDBJ databases">
        <title>Whole genome sequence for Rhodospirillaceae sp. R148.</title>
        <authorList>
            <person name="Wang G."/>
        </authorList>
    </citation>
    <scope>NUCLEOTIDE SEQUENCE [LARGE SCALE GENOMIC DNA]</scope>
    <source>
        <strain evidence="9 10">R148</strain>
    </source>
</reference>
<dbReference type="Pfam" id="PF00849">
    <property type="entry name" value="PseudoU_synth_2"/>
    <property type="match status" value="1"/>
</dbReference>
<dbReference type="CDD" id="cd00165">
    <property type="entry name" value="S4"/>
    <property type="match status" value="1"/>
</dbReference>
<feature type="compositionally biased region" description="Polar residues" evidence="7">
    <location>
        <begin position="380"/>
        <end position="399"/>
    </location>
</feature>
<dbReference type="GO" id="GO:0003723">
    <property type="term" value="F:RNA binding"/>
    <property type="evidence" value="ECO:0007669"/>
    <property type="project" value="UniProtKB-KW"/>
</dbReference>
<dbReference type="InterPro" id="IPR020094">
    <property type="entry name" value="TruA/RsuA/RluB/E/F_N"/>
</dbReference>
<dbReference type="InterPro" id="IPR000748">
    <property type="entry name" value="PsdUridine_synth_RsuA/RluB/E/F"/>
</dbReference>
<evidence type="ECO:0000256" key="4">
    <source>
        <dbReference type="ARBA" id="ARBA00023235"/>
    </source>
</evidence>
<dbReference type="GO" id="GO:0120159">
    <property type="term" value="F:rRNA pseudouridine synthase activity"/>
    <property type="evidence" value="ECO:0007669"/>
    <property type="project" value="UniProtKB-ARBA"/>
</dbReference>
<dbReference type="Gene3D" id="3.10.290.10">
    <property type="entry name" value="RNA-binding S4 domain"/>
    <property type="match status" value="1"/>
</dbReference>
<evidence type="ECO:0000256" key="1">
    <source>
        <dbReference type="ARBA" id="ARBA00000073"/>
    </source>
</evidence>
<dbReference type="Pfam" id="PF01479">
    <property type="entry name" value="S4"/>
    <property type="match status" value="1"/>
</dbReference>
<evidence type="ECO:0000256" key="3">
    <source>
        <dbReference type="ARBA" id="ARBA00022884"/>
    </source>
</evidence>
<dbReference type="InterPro" id="IPR036986">
    <property type="entry name" value="S4_RNA-bd_sf"/>
</dbReference>
<dbReference type="SUPFAM" id="SSF55174">
    <property type="entry name" value="Alpha-L RNA-binding motif"/>
    <property type="match status" value="1"/>
</dbReference>
<name>A0A545U1T2_9PROT</name>
<feature type="compositionally biased region" description="Basic residues" evidence="7">
    <location>
        <begin position="406"/>
        <end position="417"/>
    </location>
</feature>
<dbReference type="CDD" id="cd02556">
    <property type="entry name" value="PseudoU_synth_RluB"/>
    <property type="match status" value="1"/>
</dbReference>
<protein>
    <recommendedName>
        <fullName evidence="6">Pseudouridine synthase</fullName>
        <ecNumber evidence="6">5.4.99.-</ecNumber>
    </recommendedName>
</protein>
<proteinExistence type="inferred from homology"/>
<dbReference type="InterPro" id="IPR018496">
    <property type="entry name" value="PsdUridine_synth_RsuA/RluB_CS"/>
</dbReference>